<keyword evidence="4" id="KW-1185">Reference proteome</keyword>
<dbReference type="InterPro" id="IPR003959">
    <property type="entry name" value="ATPase_AAA_core"/>
</dbReference>
<dbReference type="Gene3D" id="3.40.50.300">
    <property type="entry name" value="P-loop containing nucleotide triphosphate hydrolases"/>
    <property type="match status" value="1"/>
</dbReference>
<feature type="domain" description="AAA+ ATPase" evidence="2">
    <location>
        <begin position="537"/>
        <end position="664"/>
    </location>
</feature>
<dbReference type="Pfam" id="PF22942">
    <property type="entry name" value="DUF7025"/>
    <property type="match status" value="1"/>
</dbReference>
<dbReference type="InterPro" id="IPR027417">
    <property type="entry name" value="P-loop_NTPase"/>
</dbReference>
<dbReference type="GO" id="GO:0005524">
    <property type="term" value="F:ATP binding"/>
    <property type="evidence" value="ECO:0007669"/>
    <property type="project" value="InterPro"/>
</dbReference>
<dbReference type="InterPro" id="IPR056599">
    <property type="entry name" value="AAA_lid_fung"/>
</dbReference>
<dbReference type="SUPFAM" id="SSF52540">
    <property type="entry name" value="P-loop containing nucleoside triphosphate hydrolases"/>
    <property type="match status" value="1"/>
</dbReference>
<evidence type="ECO:0000259" key="2">
    <source>
        <dbReference type="SMART" id="SM00382"/>
    </source>
</evidence>
<sequence length="760" mass="86937">MADKINTDGTITTKDKIMALEQRYIELLQSKISNLEQQSPVNNASMVPSNQQIENPYQYPPSVSVPSENIEEPRYPIVISKWDPDSGDFKVVDATKKEEKEVGPQNQSHKAFTFRKIIMTRTRYREQEVTTSEVDIEFKPLQQLLGKITSKWGWAELVVSCRSPYTALVHSWQEAVAESEKVVELETDDDKQARTDLTELLRMISTSSGYLPLDQYFKERKTMLEEGTITHDALWTLFPPGTLILAQPFLDQPQVFSVQSSDHFVSQGVTFDLVCYSFDWDGYEFNRVPFELKIPYWGPDRRSVIELPCYPLHYYGDPRGEHTTTQQDAINTLKTKLIDRGKTFHQICTAPKGKQIFKYHGDAQIQSGRSLLQGVDSSFGSASHRSDNMSSSGSSLPRPGVDNRFVYRRYYYGRFSVVLRISAPDTAILGDLQKYKGQLESLSPERRANPVFQEIYKFHWDKRSPETDEQYLMCPPRVLGYTLKLKQWAQLLVDHLDAPDGADASTFNDNLQLDYEDTDEKGGYPLALQDFALDKGKGLVIMLYGFPGVGKTLTAESVALMAGKPLLSIGVSDIGIKGDKVEANLQKVFDLAARWEAVLLFDEADVFLEARGEGENDLRRNAMVSVLLRILEYYDGILILTTNRMRSFDIAVQSRIHIAVKYEELSQEQQESIFRAFIDQLKEKKLVENYADLMEWVKKESKRLHFNGRQIRNVVSTALGIALMEEGRLKREHLIKVAEQTKNFKLDLKSQEELYRHITR</sequence>
<dbReference type="AlphaFoldDB" id="A0A7C8MEL5"/>
<comment type="caution">
    <text evidence="3">The sequence shown here is derived from an EMBL/GenBank/DDBJ whole genome shotgun (WGS) entry which is preliminary data.</text>
</comment>
<dbReference type="Pfam" id="PF00004">
    <property type="entry name" value="AAA"/>
    <property type="match status" value="1"/>
</dbReference>
<dbReference type="SMART" id="SM00382">
    <property type="entry name" value="AAA"/>
    <property type="match status" value="1"/>
</dbReference>
<dbReference type="PANTHER" id="PTHR46411:SF2">
    <property type="entry name" value="AAA+ ATPASE DOMAIN-CONTAINING PROTEIN"/>
    <property type="match status" value="1"/>
</dbReference>
<evidence type="ECO:0000256" key="1">
    <source>
        <dbReference type="SAM" id="MobiDB-lite"/>
    </source>
</evidence>
<dbReference type="Proteomes" id="UP000481861">
    <property type="component" value="Unassembled WGS sequence"/>
</dbReference>
<dbReference type="Pfam" id="PF23232">
    <property type="entry name" value="AAA_lid_13"/>
    <property type="match status" value="1"/>
</dbReference>
<dbReference type="PANTHER" id="PTHR46411">
    <property type="entry name" value="FAMILY ATPASE, PUTATIVE-RELATED"/>
    <property type="match status" value="1"/>
</dbReference>
<protein>
    <recommendedName>
        <fullName evidence="2">AAA+ ATPase domain-containing protein</fullName>
    </recommendedName>
</protein>
<organism evidence="3 4">
    <name type="scientific">Massariosphaeria phaeospora</name>
    <dbReference type="NCBI Taxonomy" id="100035"/>
    <lineage>
        <taxon>Eukaryota</taxon>
        <taxon>Fungi</taxon>
        <taxon>Dikarya</taxon>
        <taxon>Ascomycota</taxon>
        <taxon>Pezizomycotina</taxon>
        <taxon>Dothideomycetes</taxon>
        <taxon>Pleosporomycetidae</taxon>
        <taxon>Pleosporales</taxon>
        <taxon>Pleosporales incertae sedis</taxon>
        <taxon>Massariosphaeria</taxon>
    </lineage>
</organism>
<dbReference type="OrthoDB" id="10042665at2759"/>
<evidence type="ECO:0000313" key="3">
    <source>
        <dbReference type="EMBL" id="KAF2873443.1"/>
    </source>
</evidence>
<dbReference type="InterPro" id="IPR054289">
    <property type="entry name" value="DUF7025"/>
</dbReference>
<name>A0A7C8MEL5_9PLEO</name>
<reference evidence="3 4" key="1">
    <citation type="submission" date="2020-01" db="EMBL/GenBank/DDBJ databases">
        <authorList>
            <consortium name="DOE Joint Genome Institute"/>
            <person name="Haridas S."/>
            <person name="Albert R."/>
            <person name="Binder M."/>
            <person name="Bloem J."/>
            <person name="Labutti K."/>
            <person name="Salamov A."/>
            <person name="Andreopoulos B."/>
            <person name="Baker S.E."/>
            <person name="Barry K."/>
            <person name="Bills G."/>
            <person name="Bluhm B.H."/>
            <person name="Cannon C."/>
            <person name="Castanera R."/>
            <person name="Culley D.E."/>
            <person name="Daum C."/>
            <person name="Ezra D."/>
            <person name="Gonzalez J.B."/>
            <person name="Henrissat B."/>
            <person name="Kuo A."/>
            <person name="Liang C."/>
            <person name="Lipzen A."/>
            <person name="Lutzoni F."/>
            <person name="Magnuson J."/>
            <person name="Mondo S."/>
            <person name="Nolan M."/>
            <person name="Ohm R."/>
            <person name="Pangilinan J."/>
            <person name="Park H.-J.H."/>
            <person name="Ramirez L."/>
            <person name="Alfaro M."/>
            <person name="Sun H."/>
            <person name="Tritt A."/>
            <person name="Yoshinaga Y."/>
            <person name="Zwiers L.-H.L."/>
            <person name="Turgeon B.G."/>
            <person name="Goodwin S.B."/>
            <person name="Spatafora J.W."/>
            <person name="Crous P.W."/>
            <person name="Grigoriev I.V."/>
        </authorList>
    </citation>
    <scope>NUCLEOTIDE SEQUENCE [LARGE SCALE GENOMIC DNA]</scope>
    <source>
        <strain evidence="3 4">CBS 611.86</strain>
    </source>
</reference>
<feature type="compositionally biased region" description="Polar residues" evidence="1">
    <location>
        <begin position="376"/>
        <end position="395"/>
    </location>
</feature>
<accession>A0A7C8MEL5</accession>
<gene>
    <name evidence="3" type="ORF">BDV95DRAFT_604950</name>
</gene>
<evidence type="ECO:0000313" key="4">
    <source>
        <dbReference type="Proteomes" id="UP000481861"/>
    </source>
</evidence>
<proteinExistence type="predicted"/>
<dbReference type="CDD" id="cd19481">
    <property type="entry name" value="RecA-like_protease"/>
    <property type="match status" value="1"/>
</dbReference>
<feature type="region of interest" description="Disordered" evidence="1">
    <location>
        <begin position="376"/>
        <end position="397"/>
    </location>
</feature>
<dbReference type="InterPro" id="IPR003593">
    <property type="entry name" value="AAA+_ATPase"/>
</dbReference>
<dbReference type="GO" id="GO:0016887">
    <property type="term" value="F:ATP hydrolysis activity"/>
    <property type="evidence" value="ECO:0007669"/>
    <property type="project" value="InterPro"/>
</dbReference>
<dbReference type="EMBL" id="JAADJZ010000007">
    <property type="protein sequence ID" value="KAF2873443.1"/>
    <property type="molecule type" value="Genomic_DNA"/>
</dbReference>